<protein>
    <submittedName>
        <fullName evidence="2">Uncharacterized protein</fullName>
    </submittedName>
</protein>
<dbReference type="Proteomes" id="UP000887563">
    <property type="component" value="Unplaced"/>
</dbReference>
<sequence length="67" mass="7739">MSSDELRSKLSLSKIEIPQDIYLDSRTSLTTRTLLKAKNRTAGHYRFYQPTFPSQAIVLTPQKIRIN</sequence>
<organism evidence="1 2">
    <name type="scientific">Meloidogyne incognita</name>
    <name type="common">Southern root-knot nematode worm</name>
    <name type="synonym">Oxyuris incognita</name>
    <dbReference type="NCBI Taxonomy" id="6306"/>
    <lineage>
        <taxon>Eukaryota</taxon>
        <taxon>Metazoa</taxon>
        <taxon>Ecdysozoa</taxon>
        <taxon>Nematoda</taxon>
        <taxon>Chromadorea</taxon>
        <taxon>Rhabditida</taxon>
        <taxon>Tylenchina</taxon>
        <taxon>Tylenchomorpha</taxon>
        <taxon>Tylenchoidea</taxon>
        <taxon>Meloidogynidae</taxon>
        <taxon>Meloidogyninae</taxon>
        <taxon>Meloidogyne</taxon>
        <taxon>Meloidogyne incognita group</taxon>
    </lineage>
</organism>
<accession>A0A914KST1</accession>
<name>A0A914KST1_MELIC</name>
<reference evidence="2" key="1">
    <citation type="submission" date="2022-11" db="UniProtKB">
        <authorList>
            <consortium name="WormBaseParasite"/>
        </authorList>
    </citation>
    <scope>IDENTIFICATION</scope>
</reference>
<dbReference type="WBParaSite" id="Minc3s00077g03763">
    <property type="protein sequence ID" value="Minc3s00077g03763"/>
    <property type="gene ID" value="Minc3s00077g03763"/>
</dbReference>
<proteinExistence type="predicted"/>
<evidence type="ECO:0000313" key="2">
    <source>
        <dbReference type="WBParaSite" id="Minc3s00077g03763"/>
    </source>
</evidence>
<evidence type="ECO:0000313" key="1">
    <source>
        <dbReference type="Proteomes" id="UP000887563"/>
    </source>
</evidence>
<keyword evidence="1" id="KW-1185">Reference proteome</keyword>
<dbReference type="AlphaFoldDB" id="A0A914KST1"/>